<dbReference type="InterPro" id="IPR051703">
    <property type="entry name" value="NF-kappa-B_Signaling_Reg"/>
</dbReference>
<name>A0AAU9WB29_9CNID</name>
<comment type="caution">
    <text evidence="2">The sequence shown here is derived from an EMBL/GenBank/DDBJ whole genome shotgun (WGS) entry which is preliminary data.</text>
</comment>
<feature type="domain" description="YqaJ viral recombinase" evidence="1">
    <location>
        <begin position="215"/>
        <end position="322"/>
    </location>
</feature>
<dbReference type="Proteomes" id="UP001159428">
    <property type="component" value="Unassembled WGS sequence"/>
</dbReference>
<dbReference type="InterPro" id="IPR019080">
    <property type="entry name" value="YqaJ_viral_recombinase"/>
</dbReference>
<dbReference type="GO" id="GO:0006281">
    <property type="term" value="P:DNA repair"/>
    <property type="evidence" value="ECO:0007669"/>
    <property type="project" value="UniProtKB-ARBA"/>
</dbReference>
<dbReference type="PANTHER" id="PTHR46609:SF8">
    <property type="entry name" value="YQAJ VIRAL RECOMBINASE DOMAIN-CONTAINING PROTEIN"/>
    <property type="match status" value="1"/>
</dbReference>
<dbReference type="CDD" id="cd22343">
    <property type="entry name" value="PDDEXK_lambda_exonuclease-like"/>
    <property type="match status" value="1"/>
</dbReference>
<protein>
    <recommendedName>
        <fullName evidence="1">YqaJ viral recombinase domain-containing protein</fullName>
    </recommendedName>
</protein>
<sequence>MALLSIASLISFFSEEKKSIRKGENHYQSDHVESLSYQQAVLRGEVHASMKKKVYKVTIYLHEQHEIKSTGCEYPRGAFKCSHAAALFIHGIHNLSRTDVECQWRKRKLNTSLSAQAVAEMFPSPKKYTALGRKPVQVDRAQLFTSLCWLLSPEPPAFNELPIPTIEDIIFSEEFLQTRGLQQQLDCLAQQFRILEEDILKISRITVGQHDNPAWHLARRGRLTASNFGSVLKAKRVTPSLLKGLLGECDLSRVKAVQWGVNNEEEAIKAFTLKTGKTVKETGIWFHSSDILGASPDRIVDHETALEAKCPYTERNLIIDQAVQSSATFCLDKSDSGMAVEYVLKKEHDVAVLKIERDESWAANIPLLTQFYFNYIFPKIVAGEL</sequence>
<reference evidence="2 3" key="1">
    <citation type="submission" date="2022-05" db="EMBL/GenBank/DDBJ databases">
        <authorList>
            <consortium name="Genoscope - CEA"/>
            <person name="William W."/>
        </authorList>
    </citation>
    <scope>NUCLEOTIDE SEQUENCE [LARGE SCALE GENOMIC DNA]</scope>
</reference>
<dbReference type="Pfam" id="PF09588">
    <property type="entry name" value="YqaJ"/>
    <property type="match status" value="1"/>
</dbReference>
<organism evidence="2 3">
    <name type="scientific">Pocillopora meandrina</name>
    <dbReference type="NCBI Taxonomy" id="46732"/>
    <lineage>
        <taxon>Eukaryota</taxon>
        <taxon>Metazoa</taxon>
        <taxon>Cnidaria</taxon>
        <taxon>Anthozoa</taxon>
        <taxon>Hexacorallia</taxon>
        <taxon>Scleractinia</taxon>
        <taxon>Astrocoeniina</taxon>
        <taxon>Pocilloporidae</taxon>
        <taxon>Pocillopora</taxon>
    </lineage>
</organism>
<evidence type="ECO:0000259" key="1">
    <source>
        <dbReference type="Pfam" id="PF09588"/>
    </source>
</evidence>
<proteinExistence type="predicted"/>
<evidence type="ECO:0000313" key="2">
    <source>
        <dbReference type="EMBL" id="CAH3108067.1"/>
    </source>
</evidence>
<dbReference type="PANTHER" id="PTHR46609">
    <property type="entry name" value="EXONUCLEASE, PHAGE-TYPE/RECB, C-TERMINAL DOMAIN-CONTAINING PROTEIN"/>
    <property type="match status" value="1"/>
</dbReference>
<accession>A0AAU9WB29</accession>
<dbReference type="InterPro" id="IPR011604">
    <property type="entry name" value="PDDEXK-like_dom_sf"/>
</dbReference>
<keyword evidence="3" id="KW-1185">Reference proteome</keyword>
<dbReference type="InterPro" id="IPR011335">
    <property type="entry name" value="Restrct_endonuc-II-like"/>
</dbReference>
<dbReference type="SUPFAM" id="SSF52980">
    <property type="entry name" value="Restriction endonuclease-like"/>
    <property type="match status" value="1"/>
</dbReference>
<dbReference type="AlphaFoldDB" id="A0AAU9WB29"/>
<dbReference type="EMBL" id="CALNXJ010000011">
    <property type="protein sequence ID" value="CAH3108067.1"/>
    <property type="molecule type" value="Genomic_DNA"/>
</dbReference>
<gene>
    <name evidence="2" type="ORF">PMEA_00003097</name>
</gene>
<dbReference type="Gene3D" id="3.90.320.10">
    <property type="match status" value="1"/>
</dbReference>
<evidence type="ECO:0000313" key="3">
    <source>
        <dbReference type="Proteomes" id="UP001159428"/>
    </source>
</evidence>